<feature type="chain" id="PRO_5002433640" evidence="1">
    <location>
        <begin position="19"/>
        <end position="43"/>
    </location>
</feature>
<accession>A0A0E9VB97</accession>
<keyword evidence="1" id="KW-0732">Signal</keyword>
<protein>
    <submittedName>
        <fullName evidence="2">Uncharacterized protein</fullName>
    </submittedName>
</protein>
<sequence length="43" mass="4981">MFVGILVRLLFRCRVLSCLNSRMDSKPIILYFQSSGFQLNINS</sequence>
<feature type="signal peptide" evidence="1">
    <location>
        <begin position="1"/>
        <end position="18"/>
    </location>
</feature>
<proteinExistence type="predicted"/>
<dbReference type="EMBL" id="GBXM01033198">
    <property type="protein sequence ID" value="JAH75379.1"/>
    <property type="molecule type" value="Transcribed_RNA"/>
</dbReference>
<dbReference type="AlphaFoldDB" id="A0A0E9VB97"/>
<organism evidence="2">
    <name type="scientific">Anguilla anguilla</name>
    <name type="common">European freshwater eel</name>
    <name type="synonym">Muraena anguilla</name>
    <dbReference type="NCBI Taxonomy" id="7936"/>
    <lineage>
        <taxon>Eukaryota</taxon>
        <taxon>Metazoa</taxon>
        <taxon>Chordata</taxon>
        <taxon>Craniata</taxon>
        <taxon>Vertebrata</taxon>
        <taxon>Euteleostomi</taxon>
        <taxon>Actinopterygii</taxon>
        <taxon>Neopterygii</taxon>
        <taxon>Teleostei</taxon>
        <taxon>Anguilliformes</taxon>
        <taxon>Anguillidae</taxon>
        <taxon>Anguilla</taxon>
    </lineage>
</organism>
<evidence type="ECO:0000256" key="1">
    <source>
        <dbReference type="SAM" id="SignalP"/>
    </source>
</evidence>
<reference evidence="2" key="1">
    <citation type="submission" date="2014-11" db="EMBL/GenBank/DDBJ databases">
        <authorList>
            <person name="Amaro Gonzalez C."/>
        </authorList>
    </citation>
    <scope>NUCLEOTIDE SEQUENCE</scope>
</reference>
<reference evidence="2" key="2">
    <citation type="journal article" date="2015" name="Fish Shellfish Immunol.">
        <title>Early steps in the European eel (Anguilla anguilla)-Vibrio vulnificus interaction in the gills: Role of the RtxA13 toxin.</title>
        <authorList>
            <person name="Callol A."/>
            <person name="Pajuelo D."/>
            <person name="Ebbesson L."/>
            <person name="Teles M."/>
            <person name="MacKenzie S."/>
            <person name="Amaro C."/>
        </authorList>
    </citation>
    <scope>NUCLEOTIDE SEQUENCE</scope>
</reference>
<name>A0A0E9VB97_ANGAN</name>
<evidence type="ECO:0000313" key="2">
    <source>
        <dbReference type="EMBL" id="JAH75379.1"/>
    </source>
</evidence>